<dbReference type="Proteomes" id="UP001497680">
    <property type="component" value="Unassembled WGS sequence"/>
</dbReference>
<proteinExistence type="predicted"/>
<accession>A0ACC0DCA8</accession>
<organism evidence="1 2">
    <name type="scientific">Hypoxylon rubiginosum</name>
    <dbReference type="NCBI Taxonomy" id="110542"/>
    <lineage>
        <taxon>Eukaryota</taxon>
        <taxon>Fungi</taxon>
        <taxon>Dikarya</taxon>
        <taxon>Ascomycota</taxon>
        <taxon>Pezizomycotina</taxon>
        <taxon>Sordariomycetes</taxon>
        <taxon>Xylariomycetidae</taxon>
        <taxon>Xylariales</taxon>
        <taxon>Hypoxylaceae</taxon>
        <taxon>Hypoxylon</taxon>
    </lineage>
</organism>
<evidence type="ECO:0000313" key="2">
    <source>
        <dbReference type="Proteomes" id="UP001497680"/>
    </source>
</evidence>
<evidence type="ECO:0000313" key="1">
    <source>
        <dbReference type="EMBL" id="KAI6090324.1"/>
    </source>
</evidence>
<protein>
    <submittedName>
        <fullName evidence="1">Uncharacterized protein</fullName>
    </submittedName>
</protein>
<gene>
    <name evidence="1" type="ORF">F4821DRAFT_229064</name>
</gene>
<comment type="caution">
    <text evidence="1">The sequence shown here is derived from an EMBL/GenBank/DDBJ whole genome shotgun (WGS) entry which is preliminary data.</text>
</comment>
<keyword evidence="2" id="KW-1185">Reference proteome</keyword>
<sequence length="739" mass="82992">MESGRDRDKDGSNSAPKRVQLIPLAPAPAGSSNKGASGAGSKGRRQVTAACEACRKRKSKCNAERPKCSLCVRHRTDCRYATAPTETHSQALKRKHSELQDRITPYEELFGLLKSKSETESLEILRRVRSGAEVGSILRHARDGDLLIQLSLAPETRRRYEFPYLSDMPASILVPDNLYLRSFVYETTFRAPPSHGFNNDSLREGYGDDRYLKPYHAAQVVEPNFSNVTISKWTSVTSDDQLLRRLLNAYLYYQHPWTAAFHMDCFLKDMAAGRSRFCSSLLVNAVLAAACHMSREIPDRTKFWVPQTLGYQFLAEAKRLWELESRKDSAKLTTIQAAIVLSIVATTTAMDKVGTSYLLQAMAMATSLGMFTATMGTESEKVRRARAFTAWGLFCWQAWQQFYFTRPPFIRDPPAYALPDPALDPRWYGEIWIRYPLGQAVHPSNLGHVVKANFELRLLMNTMASELFAEDAPPRSTVAQVLDCKARLDSWFTHLPEPLMPTKVVLPDHIKIHLEYYGVMIGLMRLPVESAANLAATWQGIIHHAEIRLETLLRLYYLRHSFESYDPLLMHWLMFLGDVVLQRLDHHTSHSSSGNSPTIPLDLESLRSTLILCAKGLWDQGRNYHIAVLVYRLLRDRMKASDLDILRTHILSSPSSSSSPTTGDAGGGVTAADSDDDAPLMMQYVQAQWLAPIESASADPQRRTLDYLLREYEKLSIGDRGGAVDDDVSEVSSMASPGP</sequence>
<dbReference type="EMBL" id="MU394291">
    <property type="protein sequence ID" value="KAI6090324.1"/>
    <property type="molecule type" value="Genomic_DNA"/>
</dbReference>
<name>A0ACC0DCA8_9PEZI</name>
<reference evidence="1 2" key="1">
    <citation type="journal article" date="2022" name="New Phytol.">
        <title>Ecological generalism drives hyperdiversity of secondary metabolite gene clusters in xylarialean endophytes.</title>
        <authorList>
            <person name="Franco M.E.E."/>
            <person name="Wisecaver J.H."/>
            <person name="Arnold A.E."/>
            <person name="Ju Y.M."/>
            <person name="Slot J.C."/>
            <person name="Ahrendt S."/>
            <person name="Moore L.P."/>
            <person name="Eastman K.E."/>
            <person name="Scott K."/>
            <person name="Konkel Z."/>
            <person name="Mondo S.J."/>
            <person name="Kuo A."/>
            <person name="Hayes R.D."/>
            <person name="Haridas S."/>
            <person name="Andreopoulos B."/>
            <person name="Riley R."/>
            <person name="LaButti K."/>
            <person name="Pangilinan J."/>
            <person name="Lipzen A."/>
            <person name="Amirebrahimi M."/>
            <person name="Yan J."/>
            <person name="Adam C."/>
            <person name="Keymanesh K."/>
            <person name="Ng V."/>
            <person name="Louie K."/>
            <person name="Northen T."/>
            <person name="Drula E."/>
            <person name="Henrissat B."/>
            <person name="Hsieh H.M."/>
            <person name="Youens-Clark K."/>
            <person name="Lutzoni F."/>
            <person name="Miadlikowska J."/>
            <person name="Eastwood D.C."/>
            <person name="Hamelin R.C."/>
            <person name="Grigoriev I.V."/>
            <person name="U'Ren J.M."/>
        </authorList>
    </citation>
    <scope>NUCLEOTIDE SEQUENCE [LARGE SCALE GENOMIC DNA]</scope>
    <source>
        <strain evidence="1 2">ER1909</strain>
    </source>
</reference>